<protein>
    <submittedName>
        <fullName evidence="1">DUF1800 domain-containing protein</fullName>
    </submittedName>
</protein>
<proteinExistence type="predicted"/>
<organism evidence="1 2">
    <name type="scientific">Plastoroseomonas arctica</name>
    <dbReference type="NCBI Taxonomy" id="1509237"/>
    <lineage>
        <taxon>Bacteria</taxon>
        <taxon>Pseudomonadati</taxon>
        <taxon>Pseudomonadota</taxon>
        <taxon>Alphaproteobacteria</taxon>
        <taxon>Acetobacterales</taxon>
        <taxon>Acetobacteraceae</taxon>
        <taxon>Plastoroseomonas</taxon>
    </lineage>
</organism>
<dbReference type="InterPro" id="IPR014917">
    <property type="entry name" value="DUF1800"/>
</dbReference>
<dbReference type="Proteomes" id="UP001196068">
    <property type="component" value="Unassembled WGS sequence"/>
</dbReference>
<keyword evidence="2" id="KW-1185">Reference proteome</keyword>
<sequence>MTQRAAIAAIRFGLGRRPDEPLAADPEAWLAGQLRPDVPAPALPAGLPGYGEIAEALLRDRTEREQARTAAAAAPPAMPLAPVLPRQLRLIGEAETRAHTGVLLATATPFRERLVAFWANHFAFNIRRSPVVAAHAGHYVREAIRPNVTGPFAKLLEAAVLHPVMLGYLDNNQSTGPNSPIGWRRNLGLNENLAREVLELHSVSPAAGYSQADVTAFARILTGWQMRPFTQPGGGVWFNVNRHEPGTKTLMGRTFGEGERSAPEALAFLANHPATHRHLAEKLVRHFVADTPPPAAIRRVEGALRDTRGDLGAASAALIGIPEAWDRPLTKLRCPQDYIVAVLRAVGFPAPEGLGVVATMARLGQPLWQVPAPDGWPDTAPAWTGPEAMLRRVEWAHAVAGRSAGGADPAALAEQVMGPLANPTTLREMSRAGSRRDALTLLFTSPEFQRR</sequence>
<reference evidence="1" key="2">
    <citation type="journal article" date="2021" name="Syst. Appl. Microbiol.">
        <title>Roseomonas hellenica sp. nov., isolated from roots of wild-growing Alkanna tinctoria.</title>
        <authorList>
            <person name="Rat A."/>
            <person name="Naranjo H.D."/>
            <person name="Lebbe L."/>
            <person name="Cnockaert M."/>
            <person name="Krigas N."/>
            <person name="Grigoriadou K."/>
            <person name="Maloupa E."/>
            <person name="Willems A."/>
        </authorList>
    </citation>
    <scope>NUCLEOTIDE SEQUENCE</scope>
    <source>
        <strain evidence="1">LMG 28251</strain>
    </source>
</reference>
<evidence type="ECO:0000313" key="1">
    <source>
        <dbReference type="EMBL" id="MBR0656062.1"/>
    </source>
</evidence>
<dbReference type="Pfam" id="PF08811">
    <property type="entry name" value="DUF1800"/>
    <property type="match status" value="1"/>
</dbReference>
<comment type="caution">
    <text evidence="1">The sequence shown here is derived from an EMBL/GenBank/DDBJ whole genome shotgun (WGS) entry which is preliminary data.</text>
</comment>
<dbReference type="RefSeq" id="WP_211874901.1">
    <property type="nucleotide sequence ID" value="NZ_JAAEDH010000014.1"/>
</dbReference>
<accession>A0AAF1JXC1</accession>
<evidence type="ECO:0000313" key="2">
    <source>
        <dbReference type="Proteomes" id="UP001196068"/>
    </source>
</evidence>
<name>A0AAF1JXC1_9PROT</name>
<reference evidence="1" key="1">
    <citation type="submission" date="2020-01" db="EMBL/GenBank/DDBJ databases">
        <authorList>
            <person name="Rat A."/>
        </authorList>
    </citation>
    <scope>NUCLEOTIDE SEQUENCE</scope>
    <source>
        <strain evidence="1">LMG 28251</strain>
    </source>
</reference>
<dbReference type="EMBL" id="JAAEDH010000014">
    <property type="protein sequence ID" value="MBR0656062.1"/>
    <property type="molecule type" value="Genomic_DNA"/>
</dbReference>
<dbReference type="AlphaFoldDB" id="A0AAF1JXC1"/>
<gene>
    <name evidence="1" type="ORF">GXW79_13345</name>
</gene>